<feature type="domain" description="PucR C-terminal helix-turn-helix" evidence="2">
    <location>
        <begin position="462"/>
        <end position="519"/>
    </location>
</feature>
<reference evidence="3 4" key="1">
    <citation type="submission" date="2021-05" db="EMBL/GenBank/DDBJ databases">
        <title>Novel Bacillus species.</title>
        <authorList>
            <person name="Liu G."/>
        </authorList>
    </citation>
    <scope>NUCLEOTIDE SEQUENCE [LARGE SCALE GENOMIC DNA]</scope>
    <source>
        <strain evidence="3 4">FJAT-49705</strain>
    </source>
</reference>
<keyword evidence="4" id="KW-1185">Reference proteome</keyword>
<sequence length="532" mass="61955">MKSIKVKDILQRKHFENIEVIARNEGLNRLVKWVHIVEAPNVGHLLRGGELILSTGVAWRETELFISIVKQFIEAQVAGLCIEVGTYTTSIPEKVIEIADQSQFPIILFHKEVPFVEITHDIHTLLINNQYKMISELEGYSQSLNKKILAVEHFSEILKFIQSYLQVQVIIVINNKEIQFTPNVTEYERIRLLKVIQAKSGIDIAAPERLYSIARLPIDLLGDHYAELVILSKVRELTEFDQLILDRTATALAHFFLRGLYIEEKRKGEETEWMTRWLDGEHSEDSITEFLSYLIPSSNLKGAVTCLCKIDSLRNHSHVDLTYFKLYFRTIFEQRGFTILSIEKRNMIIFILLNERSADTWKKRTEEGIERLLEIELKICKPFIGVGKYVEKLADIPISYQTSIETIRIKDRLSKQSHSYFYDDLHVFRIISFLNGHLDLSEYILEYLGPVINYDKMTNSKLMETLKVYLACNGSKQKAAKKLFVVRQTLYHRLEKIEELLGHDFMNHEKRLAIEFMLMAYDYCLSSKPLDV</sequence>
<name>A0ABS5NS61_9BACI</name>
<evidence type="ECO:0000313" key="4">
    <source>
        <dbReference type="Proteomes" id="UP000681027"/>
    </source>
</evidence>
<dbReference type="PANTHER" id="PTHR33744:SF1">
    <property type="entry name" value="DNA-BINDING TRANSCRIPTIONAL ACTIVATOR ADER"/>
    <property type="match status" value="1"/>
</dbReference>
<dbReference type="RefSeq" id="WP_213101743.1">
    <property type="nucleotide sequence ID" value="NZ_JAGYPM010000002.1"/>
</dbReference>
<dbReference type="InterPro" id="IPR051448">
    <property type="entry name" value="CdaR-like_regulators"/>
</dbReference>
<dbReference type="InterPro" id="IPR042070">
    <property type="entry name" value="PucR_C-HTH_sf"/>
</dbReference>
<dbReference type="Pfam" id="PF07905">
    <property type="entry name" value="PucR"/>
    <property type="match status" value="1"/>
</dbReference>
<dbReference type="Pfam" id="PF13556">
    <property type="entry name" value="HTH_30"/>
    <property type="match status" value="1"/>
</dbReference>
<dbReference type="Gene3D" id="1.10.10.2840">
    <property type="entry name" value="PucR C-terminal helix-turn-helix domain"/>
    <property type="match status" value="1"/>
</dbReference>
<organism evidence="3 4">
    <name type="scientific">Cytobacillus citreus</name>
    <dbReference type="NCBI Taxonomy" id="2833586"/>
    <lineage>
        <taxon>Bacteria</taxon>
        <taxon>Bacillati</taxon>
        <taxon>Bacillota</taxon>
        <taxon>Bacilli</taxon>
        <taxon>Bacillales</taxon>
        <taxon>Bacillaceae</taxon>
        <taxon>Cytobacillus</taxon>
    </lineage>
</organism>
<dbReference type="PANTHER" id="PTHR33744">
    <property type="entry name" value="CARBOHYDRATE DIACID REGULATOR"/>
    <property type="match status" value="1"/>
</dbReference>
<dbReference type="InterPro" id="IPR025736">
    <property type="entry name" value="PucR_C-HTH_dom"/>
</dbReference>
<evidence type="ECO:0000259" key="1">
    <source>
        <dbReference type="Pfam" id="PF07905"/>
    </source>
</evidence>
<dbReference type="InterPro" id="IPR012914">
    <property type="entry name" value="PucR_dom"/>
</dbReference>
<protein>
    <submittedName>
        <fullName evidence="3">PucR family transcriptional regulator ligand-binding domain-containing protein</fullName>
    </submittedName>
</protein>
<gene>
    <name evidence="3" type="ORF">KHA94_08710</name>
</gene>
<accession>A0ABS5NS61</accession>
<dbReference type="EMBL" id="JAGYPM010000002">
    <property type="protein sequence ID" value="MBS4190283.1"/>
    <property type="molecule type" value="Genomic_DNA"/>
</dbReference>
<proteinExistence type="predicted"/>
<dbReference type="Proteomes" id="UP000681027">
    <property type="component" value="Unassembled WGS sequence"/>
</dbReference>
<evidence type="ECO:0000259" key="2">
    <source>
        <dbReference type="Pfam" id="PF13556"/>
    </source>
</evidence>
<feature type="domain" description="Purine catabolism PurC-like" evidence="1">
    <location>
        <begin position="8"/>
        <end position="126"/>
    </location>
</feature>
<comment type="caution">
    <text evidence="3">The sequence shown here is derived from an EMBL/GenBank/DDBJ whole genome shotgun (WGS) entry which is preliminary data.</text>
</comment>
<evidence type="ECO:0000313" key="3">
    <source>
        <dbReference type="EMBL" id="MBS4190283.1"/>
    </source>
</evidence>